<organism evidence="1 2">
    <name type="scientific">Parabacteroides chartae</name>
    <dbReference type="NCBI Taxonomy" id="1037355"/>
    <lineage>
        <taxon>Bacteria</taxon>
        <taxon>Pseudomonadati</taxon>
        <taxon>Bacteroidota</taxon>
        <taxon>Bacteroidia</taxon>
        <taxon>Bacteroidales</taxon>
        <taxon>Tannerellaceae</taxon>
        <taxon>Parabacteroides</taxon>
    </lineage>
</organism>
<evidence type="ECO:0008006" key="3">
    <source>
        <dbReference type="Google" id="ProtNLM"/>
    </source>
</evidence>
<proteinExistence type="predicted"/>
<gene>
    <name evidence="1" type="ORF">SAMN05660349_01377</name>
</gene>
<dbReference type="EMBL" id="FUYQ01000007">
    <property type="protein sequence ID" value="SKB47992.1"/>
    <property type="molecule type" value="Genomic_DNA"/>
</dbReference>
<keyword evidence="2" id="KW-1185">Reference proteome</keyword>
<dbReference type="AlphaFoldDB" id="A0A1T5BL35"/>
<reference evidence="2" key="1">
    <citation type="submission" date="2017-02" db="EMBL/GenBank/DDBJ databases">
        <authorList>
            <person name="Varghese N."/>
            <person name="Submissions S."/>
        </authorList>
    </citation>
    <scope>NUCLEOTIDE SEQUENCE [LARGE SCALE GENOMIC DNA]</scope>
    <source>
        <strain evidence="2">DSM 24967</strain>
    </source>
</reference>
<dbReference type="Proteomes" id="UP000190852">
    <property type="component" value="Unassembled WGS sequence"/>
</dbReference>
<name>A0A1T5BL35_9BACT</name>
<evidence type="ECO:0000313" key="2">
    <source>
        <dbReference type="Proteomes" id="UP000190852"/>
    </source>
</evidence>
<dbReference type="RefSeq" id="WP_079682974.1">
    <property type="nucleotide sequence ID" value="NZ_FUYQ01000007.1"/>
</dbReference>
<accession>A0A1T5BL35</accession>
<protein>
    <recommendedName>
        <fullName evidence="3">DUF3828 domain-containing protein</fullName>
    </recommendedName>
</protein>
<sequence length="151" mass="17550">MKRILLLFLSTFLIFNNISSEMSDSRIILGNQQSDKIKEVEKHIMNFYVAYCTWMDRGIDKTTGDKLVTQYLTNKLIDKKKRVAQTNGYDLVIYAQDFDQTGVKSLAVKHIEGDWYAVSYYNSYDQHCIIIPLKIAILNDIIKIDDIVELE</sequence>
<dbReference type="Gene3D" id="3.10.450.50">
    <property type="match status" value="1"/>
</dbReference>
<evidence type="ECO:0000313" key="1">
    <source>
        <dbReference type="EMBL" id="SKB47992.1"/>
    </source>
</evidence>